<evidence type="ECO:0000256" key="3">
    <source>
        <dbReference type="ARBA" id="ARBA00022617"/>
    </source>
</evidence>
<evidence type="ECO:0000256" key="4">
    <source>
        <dbReference type="ARBA" id="ARBA00022723"/>
    </source>
</evidence>
<protein>
    <recommendedName>
        <fullName evidence="10">Cytochrome P450</fullName>
    </recommendedName>
</protein>
<comment type="caution">
    <text evidence="8">The sequence shown here is derived from an EMBL/GenBank/DDBJ whole genome shotgun (WGS) entry which is preliminary data.</text>
</comment>
<feature type="non-terminal residue" evidence="8">
    <location>
        <position position="1"/>
    </location>
</feature>
<evidence type="ECO:0000313" key="9">
    <source>
        <dbReference type="Proteomes" id="UP000712281"/>
    </source>
</evidence>
<reference evidence="8" key="1">
    <citation type="submission" date="2019-12" db="EMBL/GenBank/DDBJ databases">
        <title>Genome sequencing and annotation of Brassica cretica.</title>
        <authorList>
            <person name="Studholme D.J."/>
            <person name="Sarris P.F."/>
        </authorList>
    </citation>
    <scope>NUCLEOTIDE SEQUENCE</scope>
    <source>
        <strain evidence="8">PFS-001/15</strain>
        <tissue evidence="8">Leaf</tissue>
    </source>
</reference>
<proteinExistence type="inferred from homology"/>
<dbReference type="InterPro" id="IPR036396">
    <property type="entry name" value="Cyt_P450_sf"/>
</dbReference>
<dbReference type="PANTHER" id="PTHR47947">
    <property type="entry name" value="CYTOCHROME P450 82C3-RELATED"/>
    <property type="match status" value="1"/>
</dbReference>
<evidence type="ECO:0000313" key="8">
    <source>
        <dbReference type="EMBL" id="KAF2598120.1"/>
    </source>
</evidence>
<dbReference type="Gene3D" id="1.10.630.10">
    <property type="entry name" value="Cytochrome P450"/>
    <property type="match status" value="1"/>
</dbReference>
<dbReference type="GO" id="GO:0005506">
    <property type="term" value="F:iron ion binding"/>
    <property type="evidence" value="ECO:0007669"/>
    <property type="project" value="InterPro"/>
</dbReference>
<dbReference type="SUPFAM" id="SSF48264">
    <property type="entry name" value="Cytochrome P450"/>
    <property type="match status" value="1"/>
</dbReference>
<dbReference type="PRINTS" id="PR00463">
    <property type="entry name" value="EP450I"/>
</dbReference>
<evidence type="ECO:0000256" key="2">
    <source>
        <dbReference type="ARBA" id="ARBA00010617"/>
    </source>
</evidence>
<dbReference type="InterPro" id="IPR050651">
    <property type="entry name" value="Plant_Cytochrome_P450_Monoox"/>
</dbReference>
<dbReference type="GO" id="GO:0016705">
    <property type="term" value="F:oxidoreductase activity, acting on paired donors, with incorporation or reduction of molecular oxygen"/>
    <property type="evidence" value="ECO:0007669"/>
    <property type="project" value="InterPro"/>
</dbReference>
<dbReference type="GO" id="GO:0020037">
    <property type="term" value="F:heme binding"/>
    <property type="evidence" value="ECO:0007669"/>
    <property type="project" value="InterPro"/>
</dbReference>
<organism evidence="8 9">
    <name type="scientific">Brassica cretica</name>
    <name type="common">Mustard</name>
    <dbReference type="NCBI Taxonomy" id="69181"/>
    <lineage>
        <taxon>Eukaryota</taxon>
        <taxon>Viridiplantae</taxon>
        <taxon>Streptophyta</taxon>
        <taxon>Embryophyta</taxon>
        <taxon>Tracheophyta</taxon>
        <taxon>Spermatophyta</taxon>
        <taxon>Magnoliopsida</taxon>
        <taxon>eudicotyledons</taxon>
        <taxon>Gunneridae</taxon>
        <taxon>Pentapetalae</taxon>
        <taxon>rosids</taxon>
        <taxon>malvids</taxon>
        <taxon>Brassicales</taxon>
        <taxon>Brassicaceae</taxon>
        <taxon>Brassiceae</taxon>
        <taxon>Brassica</taxon>
    </lineage>
</organism>
<keyword evidence="4" id="KW-0479">Metal-binding</keyword>
<comment type="cofactor">
    <cofactor evidence="1">
        <name>heme</name>
        <dbReference type="ChEBI" id="CHEBI:30413"/>
    </cofactor>
</comment>
<dbReference type="AlphaFoldDB" id="A0A8S9KRV1"/>
<dbReference type="EMBL" id="QGKW02000717">
    <property type="protein sequence ID" value="KAF2598120.1"/>
    <property type="molecule type" value="Genomic_DNA"/>
</dbReference>
<accession>A0A8S9KRV1</accession>
<dbReference type="Pfam" id="PF00067">
    <property type="entry name" value="p450"/>
    <property type="match status" value="1"/>
</dbReference>
<keyword evidence="6" id="KW-0408">Iron</keyword>
<dbReference type="Proteomes" id="UP000712281">
    <property type="component" value="Unassembled WGS sequence"/>
</dbReference>
<dbReference type="PANTHER" id="PTHR47947:SF24">
    <property type="entry name" value="ISOFLAVONE 2'-HYDROXYLASE-LIKE"/>
    <property type="match status" value="1"/>
</dbReference>
<sequence length="584" mass="66730">MDYILFLLPFVLLIPAYKFLISSKTQRFNLPPGPTPFPIVGNLHLVKPPVHRLFRRFAEKYGDIFSLRYGSRQVVVISSLPLVKECFTGDNDVILTNRPHFLTAKYVAYDYTTIGTAPYGDHWRNLRRICSLEILSSNRLTGFLSVRSDEIRRLLTKLSRDYNGRVVELEPLLADLTFNNIVRMVTGRRYYGDQVHNKEEANLFKKLVTQINDNSGASHPGDYLPILKVFGHSYEKKVKALGEAMDTFLQRLLDDCRRDGESNTMLSHLLSLQHEQPKYYSDVIIKGLMLVSTLYNLFVDWWWKSYDVWSSKENVQERLDIRCKDHIKTTKGEADPKRRLLQFDVQEICDNFEKGIMKALKDISKSHKKSTSTRAPVAEQSLFICEKSKELTVLQPEHPSNLVLSPQVFEEEPLDLPHQGRRLDTRISFDEDLDPIFDEDEPGPVFHEEATSIISIVMESHLCFDPGTTPAPLTPDLLEHCEKSDLINSLPNIARRFALESQSVLASVPARVHLISPNPKAFLILDELSLSSIYSQLASRTATTRVPDQTRSVPSRVPACSSSRPIVQLGVLLVFRFYNLQNPK</sequence>
<evidence type="ECO:0000256" key="7">
    <source>
        <dbReference type="ARBA" id="ARBA00023033"/>
    </source>
</evidence>
<dbReference type="InterPro" id="IPR001128">
    <property type="entry name" value="Cyt_P450"/>
</dbReference>
<name>A0A8S9KRV1_BRACR</name>
<keyword evidence="3" id="KW-0349">Heme</keyword>
<dbReference type="GO" id="GO:0004497">
    <property type="term" value="F:monooxygenase activity"/>
    <property type="evidence" value="ECO:0007669"/>
    <property type="project" value="UniProtKB-KW"/>
</dbReference>
<dbReference type="InterPro" id="IPR002401">
    <property type="entry name" value="Cyt_P450_E_grp-I"/>
</dbReference>
<evidence type="ECO:0000256" key="5">
    <source>
        <dbReference type="ARBA" id="ARBA00023002"/>
    </source>
</evidence>
<keyword evidence="5" id="KW-0560">Oxidoreductase</keyword>
<keyword evidence="7" id="KW-0503">Monooxygenase</keyword>
<evidence type="ECO:0008006" key="10">
    <source>
        <dbReference type="Google" id="ProtNLM"/>
    </source>
</evidence>
<gene>
    <name evidence="8" type="ORF">F2Q68_00007971</name>
</gene>
<comment type="similarity">
    <text evidence="2">Belongs to the cytochrome P450 family.</text>
</comment>
<evidence type="ECO:0000256" key="1">
    <source>
        <dbReference type="ARBA" id="ARBA00001971"/>
    </source>
</evidence>
<evidence type="ECO:0000256" key="6">
    <source>
        <dbReference type="ARBA" id="ARBA00023004"/>
    </source>
</evidence>